<evidence type="ECO:0000256" key="10">
    <source>
        <dbReference type="ARBA" id="ARBA00022833"/>
    </source>
</evidence>
<evidence type="ECO:0000256" key="11">
    <source>
        <dbReference type="ARBA" id="ARBA00022840"/>
    </source>
</evidence>
<dbReference type="PANTHER" id="PTHR14950">
    <property type="entry name" value="DICER-RELATED"/>
    <property type="match status" value="1"/>
</dbReference>
<dbReference type="InterPro" id="IPR001650">
    <property type="entry name" value="Helicase_C-like"/>
</dbReference>
<evidence type="ECO:0000313" key="26">
    <source>
        <dbReference type="Proteomes" id="UP000799771"/>
    </source>
</evidence>
<feature type="domain" description="Helicase C-terminal" evidence="23">
    <location>
        <begin position="459"/>
        <end position="634"/>
    </location>
</feature>
<evidence type="ECO:0000256" key="18">
    <source>
        <dbReference type="PROSITE-ProRule" id="PRU00657"/>
    </source>
</evidence>
<evidence type="ECO:0000259" key="23">
    <source>
        <dbReference type="PROSITE" id="PS51194"/>
    </source>
</evidence>
<organism evidence="25 26">
    <name type="scientific">Dothidotthia symphoricarpi CBS 119687</name>
    <dbReference type="NCBI Taxonomy" id="1392245"/>
    <lineage>
        <taxon>Eukaryota</taxon>
        <taxon>Fungi</taxon>
        <taxon>Dikarya</taxon>
        <taxon>Ascomycota</taxon>
        <taxon>Pezizomycotina</taxon>
        <taxon>Dothideomycetes</taxon>
        <taxon>Pleosporomycetidae</taxon>
        <taxon>Pleosporales</taxon>
        <taxon>Dothidotthiaceae</taxon>
        <taxon>Dothidotthia</taxon>
    </lineage>
</organism>
<evidence type="ECO:0000256" key="2">
    <source>
        <dbReference type="ARBA" id="ARBA00001946"/>
    </source>
</evidence>
<keyword evidence="9" id="KW-0347">Helicase</keyword>
<gene>
    <name evidence="25" type="ORF">P153DRAFT_16308</name>
</gene>
<comment type="similarity">
    <text evidence="17 18">Belongs to the helicase family. Dicer subfamily.</text>
</comment>
<dbReference type="Pfam" id="PF00636">
    <property type="entry name" value="Ribonuclease_3"/>
    <property type="match status" value="2"/>
</dbReference>
<dbReference type="GO" id="GO:0003677">
    <property type="term" value="F:DNA binding"/>
    <property type="evidence" value="ECO:0007669"/>
    <property type="project" value="InterPro"/>
</dbReference>
<dbReference type="Gene3D" id="3.40.50.300">
    <property type="entry name" value="P-loop containing nucleotide triphosphate hydrolases"/>
    <property type="match status" value="2"/>
</dbReference>
<evidence type="ECO:0000256" key="5">
    <source>
        <dbReference type="ARBA" id="ARBA00022723"/>
    </source>
</evidence>
<dbReference type="PROSITE" id="PS51192">
    <property type="entry name" value="HELICASE_ATP_BIND_1"/>
    <property type="match status" value="1"/>
</dbReference>
<dbReference type="SMART" id="SM00487">
    <property type="entry name" value="DEXDc"/>
    <property type="match status" value="1"/>
</dbReference>
<dbReference type="GO" id="GO:0004386">
    <property type="term" value="F:helicase activity"/>
    <property type="evidence" value="ECO:0007669"/>
    <property type="project" value="UniProtKB-KW"/>
</dbReference>
<evidence type="ECO:0000256" key="15">
    <source>
        <dbReference type="ARBA" id="ARBA00023211"/>
    </source>
</evidence>
<dbReference type="GeneID" id="54402706"/>
<dbReference type="GO" id="GO:0046872">
    <property type="term" value="F:metal ion binding"/>
    <property type="evidence" value="ECO:0007669"/>
    <property type="project" value="UniProtKB-KW"/>
</dbReference>
<dbReference type="RefSeq" id="XP_033523647.1">
    <property type="nucleotide sequence ID" value="XM_033662274.1"/>
</dbReference>
<feature type="domain" description="PAZ" evidence="21">
    <location>
        <begin position="902"/>
        <end position="1035"/>
    </location>
</feature>
<keyword evidence="5" id="KW-0479">Metal-binding</keyword>
<dbReference type="GO" id="GO:0005634">
    <property type="term" value="C:nucleus"/>
    <property type="evidence" value="ECO:0007669"/>
    <property type="project" value="TreeGrafter"/>
</dbReference>
<keyword evidence="11" id="KW-0067">ATP-binding</keyword>
<dbReference type="FunFam" id="1.10.1520.10:FF:000026">
    <property type="entry name" value="Dicer-like protein 1"/>
    <property type="match status" value="1"/>
</dbReference>
<dbReference type="GO" id="GO:0051607">
    <property type="term" value="P:defense response to virus"/>
    <property type="evidence" value="ECO:0007669"/>
    <property type="project" value="UniProtKB-KW"/>
</dbReference>
<evidence type="ECO:0000259" key="22">
    <source>
        <dbReference type="PROSITE" id="PS51192"/>
    </source>
</evidence>
<dbReference type="SUPFAM" id="SSF69065">
    <property type="entry name" value="RNase III domain-like"/>
    <property type="match status" value="2"/>
</dbReference>
<dbReference type="CDD" id="cd00593">
    <property type="entry name" value="RIBOc"/>
    <property type="match status" value="2"/>
</dbReference>
<proteinExistence type="inferred from homology"/>
<dbReference type="PROSITE" id="PS50142">
    <property type="entry name" value="RNASE_3_2"/>
    <property type="match status" value="2"/>
</dbReference>
<dbReference type="EMBL" id="ML977506">
    <property type="protein sequence ID" value="KAF2129258.1"/>
    <property type="molecule type" value="Genomic_DNA"/>
</dbReference>
<keyword evidence="15" id="KW-0464">Manganese</keyword>
<dbReference type="InterPro" id="IPR027417">
    <property type="entry name" value="P-loop_NTPase"/>
</dbReference>
<dbReference type="CDD" id="cd18802">
    <property type="entry name" value="SF2_C_dicer"/>
    <property type="match status" value="1"/>
</dbReference>
<evidence type="ECO:0000256" key="1">
    <source>
        <dbReference type="ARBA" id="ARBA00001936"/>
    </source>
</evidence>
<dbReference type="GO" id="GO:0004525">
    <property type="term" value="F:ribonuclease III activity"/>
    <property type="evidence" value="ECO:0007669"/>
    <property type="project" value="InterPro"/>
</dbReference>
<feature type="domain" description="RNase III" evidence="20">
    <location>
        <begin position="1050"/>
        <end position="1233"/>
    </location>
</feature>
<dbReference type="InterPro" id="IPR005034">
    <property type="entry name" value="Dicer_dimerisation"/>
</dbReference>
<dbReference type="Pfam" id="PF03368">
    <property type="entry name" value="Dicer_dimer"/>
    <property type="match status" value="1"/>
</dbReference>
<dbReference type="GO" id="GO:0005524">
    <property type="term" value="F:ATP binding"/>
    <property type="evidence" value="ECO:0007669"/>
    <property type="project" value="UniProtKB-KW"/>
</dbReference>
<dbReference type="SMART" id="SM00535">
    <property type="entry name" value="RIBOc"/>
    <property type="match status" value="2"/>
</dbReference>
<dbReference type="SMART" id="SM00490">
    <property type="entry name" value="HELICc"/>
    <property type="match status" value="1"/>
</dbReference>
<feature type="compositionally biased region" description="Acidic residues" evidence="19">
    <location>
        <begin position="1"/>
        <end position="11"/>
    </location>
</feature>
<name>A0A6A6AE55_9PLEO</name>
<feature type="domain" description="Helicase ATP-binding" evidence="22">
    <location>
        <begin position="133"/>
        <end position="299"/>
    </location>
</feature>
<keyword evidence="4" id="KW-0930">Antiviral protein</keyword>
<dbReference type="Pfam" id="PF24995">
    <property type="entry name" value="DSRM_2"/>
    <property type="match status" value="1"/>
</dbReference>
<dbReference type="PROSITE" id="PS50821">
    <property type="entry name" value="PAZ"/>
    <property type="match status" value="1"/>
</dbReference>
<dbReference type="GO" id="GO:0030422">
    <property type="term" value="P:siRNA processing"/>
    <property type="evidence" value="ECO:0007669"/>
    <property type="project" value="TreeGrafter"/>
</dbReference>
<accession>A0A6A6AE55</accession>
<evidence type="ECO:0000256" key="4">
    <source>
        <dbReference type="ARBA" id="ARBA00022721"/>
    </source>
</evidence>
<dbReference type="GO" id="GO:0005737">
    <property type="term" value="C:cytoplasm"/>
    <property type="evidence" value="ECO:0007669"/>
    <property type="project" value="TreeGrafter"/>
</dbReference>
<comment type="cofactor">
    <cofactor evidence="1">
        <name>Mn(2+)</name>
        <dbReference type="ChEBI" id="CHEBI:29035"/>
    </cofactor>
</comment>
<dbReference type="PANTHER" id="PTHR14950:SF62">
    <property type="entry name" value="DICER-LIKE PROTEIN 1"/>
    <property type="match status" value="1"/>
</dbReference>
<dbReference type="InterPro" id="IPR006935">
    <property type="entry name" value="Helicase/UvrB_N"/>
</dbReference>
<dbReference type="Pfam" id="PF00271">
    <property type="entry name" value="Helicase_C"/>
    <property type="match status" value="1"/>
</dbReference>
<evidence type="ECO:0000259" key="21">
    <source>
        <dbReference type="PROSITE" id="PS50821"/>
    </source>
</evidence>
<evidence type="ECO:0000256" key="19">
    <source>
        <dbReference type="SAM" id="MobiDB-lite"/>
    </source>
</evidence>
<dbReference type="FunFam" id="3.40.50.300:FF:001669">
    <property type="entry name" value="Dicer-like protein 1"/>
    <property type="match status" value="1"/>
</dbReference>
<keyword evidence="13 18" id="KW-0694">RNA-binding</keyword>
<reference evidence="25" key="1">
    <citation type="journal article" date="2020" name="Stud. Mycol.">
        <title>101 Dothideomycetes genomes: a test case for predicting lifestyles and emergence of pathogens.</title>
        <authorList>
            <person name="Haridas S."/>
            <person name="Albert R."/>
            <person name="Binder M."/>
            <person name="Bloem J."/>
            <person name="Labutti K."/>
            <person name="Salamov A."/>
            <person name="Andreopoulos B."/>
            <person name="Baker S."/>
            <person name="Barry K."/>
            <person name="Bills G."/>
            <person name="Bluhm B."/>
            <person name="Cannon C."/>
            <person name="Castanera R."/>
            <person name="Culley D."/>
            <person name="Daum C."/>
            <person name="Ezra D."/>
            <person name="Gonzalez J."/>
            <person name="Henrissat B."/>
            <person name="Kuo A."/>
            <person name="Liang C."/>
            <person name="Lipzen A."/>
            <person name="Lutzoni F."/>
            <person name="Magnuson J."/>
            <person name="Mondo S."/>
            <person name="Nolan M."/>
            <person name="Ohm R."/>
            <person name="Pangilinan J."/>
            <person name="Park H.-J."/>
            <person name="Ramirez L."/>
            <person name="Alfaro M."/>
            <person name="Sun H."/>
            <person name="Tritt A."/>
            <person name="Yoshinaga Y."/>
            <person name="Zwiers L.-H."/>
            <person name="Turgeon B."/>
            <person name="Goodwin S."/>
            <person name="Spatafora J."/>
            <person name="Crous P."/>
            <person name="Grigoriev I."/>
        </authorList>
    </citation>
    <scope>NUCLEOTIDE SEQUENCE</scope>
    <source>
        <strain evidence="25">CBS 119687</strain>
    </source>
</reference>
<dbReference type="Gene3D" id="3.30.160.380">
    <property type="entry name" value="Dicer dimerisation domain"/>
    <property type="match status" value="1"/>
</dbReference>
<dbReference type="InterPro" id="IPR014001">
    <property type="entry name" value="Helicase_ATP-bd"/>
</dbReference>
<dbReference type="InterPro" id="IPR036389">
    <property type="entry name" value="RNase_III_sf"/>
</dbReference>
<keyword evidence="6" id="KW-0677">Repeat</keyword>
<evidence type="ECO:0000313" key="25">
    <source>
        <dbReference type="EMBL" id="KAF2129258.1"/>
    </source>
</evidence>
<dbReference type="FunFam" id="3.40.50.300:FF:001988">
    <property type="entry name" value="Dicer-like protein 1"/>
    <property type="match status" value="1"/>
</dbReference>
<evidence type="ECO:0000256" key="7">
    <source>
        <dbReference type="ARBA" id="ARBA00022741"/>
    </source>
</evidence>
<dbReference type="PROSITE" id="PS51327">
    <property type="entry name" value="DICER_DSRBF"/>
    <property type="match status" value="1"/>
</dbReference>
<feature type="region of interest" description="Disordered" evidence="19">
    <location>
        <begin position="1"/>
        <end position="73"/>
    </location>
</feature>
<evidence type="ECO:0000256" key="13">
    <source>
        <dbReference type="ARBA" id="ARBA00022884"/>
    </source>
</evidence>
<sequence length="1587" mass="181775">MAWADIEEEQLDYASCDERSVSGDETQSALKMEQPQEKEEPQEEEEELHKDESSDIDADVGRAHGPRTTTERRRAQNEIMRAFAANISAHATQKEVEDAVKGAKDEQLSIRDILANQETTVRITNPRDYQTELFQKAKTENIVAVLDTGSGKTHIATLLLRHVLDEELEHRAKGGLRRIAFFLVDSVNLVFQQANVLRCGLDQNVEAICGAMGASLWQKPTWDTLFANNMVIICTAEVLQQCMMHSFITIRQINLLIFDEAHHAKSNHPYARIMRDYYACEPDKTKRPRVFGMTASPVDVKSSKDNDIKAAARDLEKLLCSKIATTADGTFASNSTSRPEEQIAVYDQLQTEFETPFHQKVKARYGDVRPFKKFFITSKRIGSELGRWASDMYWSFAFTDEQARKLQNHEEYRHNKEHKEGGSVEKLNADLARLKEAALFVQEHDFGLPTLSQQDLSSKVRQLHYYLNLYYERSDEARSIVFVEQRQTARLLKLIFAHLGGPNLHCDMLVGINSRIGEHNISLRSQILTVAKFRRGELNCLFATSVAEEGLDIPQCNLVVRFDLYRTMIGYVQSRGRARHRNSKYLHMLEKGNNAHSERLYQARSDEHVMRNFCKTLPQDRFLDGADADGDEVQDTFYPSYTDPNSGAKLTFRSSLTVLNHFVSTLPAPSHETYLQPTYVINPEVTVDLFNPQRTGFQCEVILPEYSPVISMTGQLQSRKVIARCSAAFNMCLELRKRGLLDENLLPTVRKFLPAMRNAQLAVGERKKGMYSMLIKPTFWQRGRGTTPEHLYLTVINVDAGLDRPHQPLGLLTRVEFPQLPSFPIYLTDGRSSNVVSCPSALPHSITEQTLESLTKFTLRVYEDIYNKVYEHDVRKMSYWIVPVRPSVIAAPTLPTELEQIVDMDQVRRVCNEHTWQWTPETMDEDLLDRYIVDPMNGGRRFYSDRLAPHLKPQDPVPLNVPRQNQKFMKNILDYSDSKWLRSRDIAKWNQSQPVLEAEKIPFRRNHLALVEIKEKEVLGTLKTYICPQPMRISNLATSFVVMCYVLPAIIHRFESYLIALDACKVLDLKVSPALALEALTKDSENSDEHEEEKINFKSGMGPNYERLEFLGDCFLKMATSISTFVQQPDENEFEFHVRRMVMLCNKNLMETAVGKKKVSFPDGEELDLQLYSYIRTDSFSRRTWYPDGMKLIKGKGMNKSEDDWLKLTHNLGDKSIADVCEAFIGAAFMEHHKDGQWNPTDWDEAVKAVKLFANSEDHTMAKWSDYYAAYIKPKYQVGEATATQLDLARKIELVHPYHFRYPRLLRSAFVHPSQPFMWENIPNYQRLEFLGDSLLDMAFIMHLFYNYPDKDPQWLTEHKTPMVSNKFLGALCVKLGWHTHIRQNTAILSASIRDYVAEAEEAEREAHGAVDYWVSVSEPPKCLADVIEAFVAALFVDSEFDFNVVQHFFDLHLKPFFVDMTLPAYEGFASNHPTTRLSRMLSINFGCSDWRMGALETDTVIPGKGKAVAAMVMIHNKVHFYSLGQSGRYARVRASHSALEKLDGLPPYEFRMKYGCDCVDEGEGEGDELIIKEKEAMMKEAMGVNI</sequence>
<dbReference type="InterPro" id="IPR056755">
    <property type="entry name" value="DSRM_2"/>
</dbReference>
<evidence type="ECO:0000256" key="8">
    <source>
        <dbReference type="ARBA" id="ARBA00022801"/>
    </source>
</evidence>
<evidence type="ECO:0000259" key="20">
    <source>
        <dbReference type="PROSITE" id="PS50142"/>
    </source>
</evidence>
<keyword evidence="26" id="KW-1185">Reference proteome</keyword>
<dbReference type="OrthoDB" id="416741at2759"/>
<evidence type="ECO:0000256" key="6">
    <source>
        <dbReference type="ARBA" id="ARBA00022737"/>
    </source>
</evidence>
<keyword evidence="8" id="KW-0378">Hydrolase</keyword>
<dbReference type="InterPro" id="IPR003100">
    <property type="entry name" value="PAZ_dom"/>
</dbReference>
<keyword evidence="14" id="KW-0051">Antiviral defense</keyword>
<dbReference type="SUPFAM" id="SSF52540">
    <property type="entry name" value="P-loop containing nucleoside triphosphate hydrolases"/>
    <property type="match status" value="1"/>
</dbReference>
<evidence type="ECO:0000256" key="17">
    <source>
        <dbReference type="ARBA" id="ARBA00035116"/>
    </source>
</evidence>
<dbReference type="CDD" id="cd18034">
    <property type="entry name" value="DEXHc_dicer"/>
    <property type="match status" value="1"/>
</dbReference>
<dbReference type="PROSITE" id="PS00517">
    <property type="entry name" value="RNASE_3_1"/>
    <property type="match status" value="1"/>
</dbReference>
<comment type="function">
    <text evidence="16">Dicer-like endonuclease involved in cleaving double-stranded RNA in the RNA interference (RNAi) pathway. Produces 21 to 25 bp dsRNAs (siRNAs) which target the selective destruction of homologous RNAs leading to sequence-specific suppression of gene expression, called post-transcriptional gene silencing (PTGS). Part of a broad host defense response against viral infection and transposons.</text>
</comment>
<dbReference type="GO" id="GO:0003723">
    <property type="term" value="F:RNA binding"/>
    <property type="evidence" value="ECO:0007669"/>
    <property type="project" value="UniProtKB-UniRule"/>
</dbReference>
<evidence type="ECO:0000256" key="14">
    <source>
        <dbReference type="ARBA" id="ARBA00023118"/>
    </source>
</evidence>
<evidence type="ECO:0000259" key="24">
    <source>
        <dbReference type="PROSITE" id="PS51327"/>
    </source>
</evidence>
<dbReference type="Pfam" id="PF04851">
    <property type="entry name" value="ResIII"/>
    <property type="match status" value="1"/>
</dbReference>
<keyword evidence="12" id="KW-0460">Magnesium</keyword>
<dbReference type="PROSITE" id="PS51194">
    <property type="entry name" value="HELICASE_CTER"/>
    <property type="match status" value="1"/>
</dbReference>
<comment type="cofactor">
    <cofactor evidence="2">
        <name>Mg(2+)</name>
        <dbReference type="ChEBI" id="CHEBI:18420"/>
    </cofactor>
</comment>
<feature type="domain" description="RNase III" evidence="20">
    <location>
        <begin position="1289"/>
        <end position="1440"/>
    </location>
</feature>
<evidence type="ECO:0000256" key="12">
    <source>
        <dbReference type="ARBA" id="ARBA00022842"/>
    </source>
</evidence>
<feature type="domain" description="Dicer dsRNA-binding fold" evidence="24">
    <location>
        <begin position="655"/>
        <end position="755"/>
    </location>
</feature>
<evidence type="ECO:0000256" key="9">
    <source>
        <dbReference type="ARBA" id="ARBA00022806"/>
    </source>
</evidence>
<dbReference type="Gene3D" id="1.10.1520.10">
    <property type="entry name" value="Ribonuclease III domain"/>
    <property type="match status" value="2"/>
</dbReference>
<dbReference type="GO" id="GO:0050688">
    <property type="term" value="P:regulation of defense response to virus"/>
    <property type="evidence" value="ECO:0007669"/>
    <property type="project" value="UniProtKB-KW"/>
</dbReference>
<protein>
    <recommendedName>
        <fullName evidence="3">Dicer-like protein 1</fullName>
    </recommendedName>
</protein>
<dbReference type="InterPro" id="IPR038248">
    <property type="entry name" value="Dicer_dimer_sf"/>
</dbReference>
<dbReference type="FunFam" id="1.10.1520.10:FF:000015">
    <property type="entry name" value="Dicer-like protein 1"/>
    <property type="match status" value="1"/>
</dbReference>
<dbReference type="InterPro" id="IPR000999">
    <property type="entry name" value="RNase_III_dom"/>
</dbReference>
<evidence type="ECO:0000256" key="3">
    <source>
        <dbReference type="ARBA" id="ARBA00020797"/>
    </source>
</evidence>
<keyword evidence="7" id="KW-0547">Nucleotide-binding</keyword>
<keyword evidence="10" id="KW-0862">Zinc</keyword>
<evidence type="ECO:0000256" key="16">
    <source>
        <dbReference type="ARBA" id="ARBA00025403"/>
    </source>
</evidence>
<dbReference type="Proteomes" id="UP000799771">
    <property type="component" value="Unassembled WGS sequence"/>
</dbReference>